<feature type="domain" description="F-box" evidence="2">
    <location>
        <begin position="60"/>
        <end position="110"/>
    </location>
</feature>
<proteinExistence type="predicted"/>
<evidence type="ECO:0000256" key="1">
    <source>
        <dbReference type="SAM" id="MobiDB-lite"/>
    </source>
</evidence>
<dbReference type="InterPro" id="IPR036047">
    <property type="entry name" value="F-box-like_dom_sf"/>
</dbReference>
<reference evidence="3" key="2">
    <citation type="submission" date="2023-06" db="EMBL/GenBank/DDBJ databases">
        <authorList>
            <consortium name="Lawrence Berkeley National Laboratory"/>
            <person name="Haridas S."/>
            <person name="Hensen N."/>
            <person name="Bonometti L."/>
            <person name="Westerberg I."/>
            <person name="Brannstrom I.O."/>
            <person name="Guillou S."/>
            <person name="Cros-Aarteil S."/>
            <person name="Calhoun S."/>
            <person name="Kuo A."/>
            <person name="Mondo S."/>
            <person name="Pangilinan J."/>
            <person name="Riley R."/>
            <person name="LaButti K."/>
            <person name="Andreopoulos B."/>
            <person name="Lipzen A."/>
            <person name="Chen C."/>
            <person name="Yanf M."/>
            <person name="Daum C."/>
            <person name="Ng V."/>
            <person name="Clum A."/>
            <person name="Steindorff A."/>
            <person name="Ohm R."/>
            <person name="Martin F."/>
            <person name="Silar P."/>
            <person name="Natvig D."/>
            <person name="Lalanne C."/>
            <person name="Gautier V."/>
            <person name="Ament-velasquez S.L."/>
            <person name="Kruys A."/>
            <person name="Hutchinson M.I."/>
            <person name="Powell A.J."/>
            <person name="Barry K."/>
            <person name="Miller A.N."/>
            <person name="Grigoriev I.V."/>
            <person name="Debuchy R."/>
            <person name="Gladieux P."/>
            <person name="Thoren M.H."/>
            <person name="Johannesson H."/>
        </authorList>
    </citation>
    <scope>NUCLEOTIDE SEQUENCE</scope>
    <source>
        <strain evidence="3">CBS 232.78</strain>
    </source>
</reference>
<dbReference type="EMBL" id="JAULSW010000005">
    <property type="protein sequence ID" value="KAK3381228.1"/>
    <property type="molecule type" value="Genomic_DNA"/>
</dbReference>
<reference evidence="3" key="1">
    <citation type="journal article" date="2023" name="Mol. Phylogenet. Evol.">
        <title>Genome-scale phylogeny and comparative genomics of the fungal order Sordariales.</title>
        <authorList>
            <person name="Hensen N."/>
            <person name="Bonometti L."/>
            <person name="Westerberg I."/>
            <person name="Brannstrom I.O."/>
            <person name="Guillou S."/>
            <person name="Cros-Aarteil S."/>
            <person name="Calhoun S."/>
            <person name="Haridas S."/>
            <person name="Kuo A."/>
            <person name="Mondo S."/>
            <person name="Pangilinan J."/>
            <person name="Riley R."/>
            <person name="LaButti K."/>
            <person name="Andreopoulos B."/>
            <person name="Lipzen A."/>
            <person name="Chen C."/>
            <person name="Yan M."/>
            <person name="Daum C."/>
            <person name="Ng V."/>
            <person name="Clum A."/>
            <person name="Steindorff A."/>
            <person name="Ohm R.A."/>
            <person name="Martin F."/>
            <person name="Silar P."/>
            <person name="Natvig D.O."/>
            <person name="Lalanne C."/>
            <person name="Gautier V."/>
            <person name="Ament-Velasquez S.L."/>
            <person name="Kruys A."/>
            <person name="Hutchinson M.I."/>
            <person name="Powell A.J."/>
            <person name="Barry K."/>
            <person name="Miller A.N."/>
            <person name="Grigoriev I.V."/>
            <person name="Debuchy R."/>
            <person name="Gladieux P."/>
            <person name="Hiltunen Thoren M."/>
            <person name="Johannesson H."/>
        </authorList>
    </citation>
    <scope>NUCLEOTIDE SEQUENCE</scope>
    <source>
        <strain evidence="3">CBS 232.78</strain>
    </source>
</reference>
<accession>A0AAE0NGQ0</accession>
<evidence type="ECO:0000259" key="2">
    <source>
        <dbReference type="PROSITE" id="PS50181"/>
    </source>
</evidence>
<feature type="region of interest" description="Disordered" evidence="1">
    <location>
        <begin position="1"/>
        <end position="58"/>
    </location>
</feature>
<dbReference type="Gene3D" id="1.20.1280.50">
    <property type="match status" value="1"/>
</dbReference>
<gene>
    <name evidence="3" type="ORF">B0H63DRAFT_197881</name>
</gene>
<comment type="caution">
    <text evidence="3">The sequence shown here is derived from an EMBL/GenBank/DDBJ whole genome shotgun (WGS) entry which is preliminary data.</text>
</comment>
<evidence type="ECO:0000313" key="3">
    <source>
        <dbReference type="EMBL" id="KAK3381228.1"/>
    </source>
</evidence>
<dbReference type="CDD" id="cd09917">
    <property type="entry name" value="F-box_SF"/>
    <property type="match status" value="1"/>
</dbReference>
<organism evidence="3 4">
    <name type="scientific">Podospora didyma</name>
    <dbReference type="NCBI Taxonomy" id="330526"/>
    <lineage>
        <taxon>Eukaryota</taxon>
        <taxon>Fungi</taxon>
        <taxon>Dikarya</taxon>
        <taxon>Ascomycota</taxon>
        <taxon>Pezizomycotina</taxon>
        <taxon>Sordariomycetes</taxon>
        <taxon>Sordariomycetidae</taxon>
        <taxon>Sordariales</taxon>
        <taxon>Podosporaceae</taxon>
        <taxon>Podospora</taxon>
    </lineage>
</organism>
<name>A0AAE0NGQ0_9PEZI</name>
<protein>
    <recommendedName>
        <fullName evidence="2">F-box domain-containing protein</fullName>
    </recommendedName>
</protein>
<feature type="compositionally biased region" description="Polar residues" evidence="1">
    <location>
        <begin position="15"/>
        <end position="29"/>
    </location>
</feature>
<dbReference type="AlphaFoldDB" id="A0AAE0NGQ0"/>
<evidence type="ECO:0000313" key="4">
    <source>
        <dbReference type="Proteomes" id="UP001285441"/>
    </source>
</evidence>
<dbReference type="Pfam" id="PF00646">
    <property type="entry name" value="F-box"/>
    <property type="match status" value="1"/>
</dbReference>
<sequence length="649" mass="72677">MSHKSRPHKAGAGGSLNTTSLRINVGYNTRHNKREHPSALALTTSAPKKRKRRSNPSSSMAILTDLAAELIEHILSFVDPTDHLNVALVCRKIANHAQHVLLQNQRWHRANSDILPSTMPKILRALLRGDRMALWHIRDIELWGARQSWDEWKPFELVRPHSHAADEDLEIESPGARPYGPGFFSQAELGHFHHLMREDLGLSVRESEAFRQAIERGCDQPIKALVIAFSPRLRCVNIVKYRQRLLENHGNMCLLILAESIRSILDHPNQWTPPLPPLPCGLASIKRLAIGVQSRALPAGVGYSIQVGGVGRDRYLASYRTFMYPVVPFFKLPNLESIYISGLSDPPVVTDRWDFHMPKGCSGVRDIVIDSPHFVTNIAICSIIKACKRSLRTLVFHGQGFMNVFDCAAIPQAVSECHDKVEAMLFCEDVLVQSSKWKMFEADSIPKIPIYSVCMRDVMVSGYGDGGEGDAAPISPSPGSITAELFADFFAESMGGKAIVFLGTISETEMEVADDAIVHLLDLQHRGVLRRPPLRALYLEGLEKADPAVSGVAKKRWFEKAIRAGKRFGVEVHTRSTRAPRKHSVEFPEITGEKDLKSSPWFEHPDVEKTYFKPHRGLVNDCGNCGACRVCFKFYPEELWKAWAEEGEL</sequence>
<dbReference type="InterPro" id="IPR001810">
    <property type="entry name" value="F-box_dom"/>
</dbReference>
<dbReference type="Proteomes" id="UP001285441">
    <property type="component" value="Unassembled WGS sequence"/>
</dbReference>
<dbReference type="SUPFAM" id="SSF81383">
    <property type="entry name" value="F-box domain"/>
    <property type="match status" value="1"/>
</dbReference>
<dbReference type="PROSITE" id="PS50181">
    <property type="entry name" value="FBOX"/>
    <property type="match status" value="1"/>
</dbReference>
<keyword evidence="4" id="KW-1185">Reference proteome</keyword>